<reference evidence="1" key="1">
    <citation type="submission" date="2022-04" db="EMBL/GenBank/DDBJ databases">
        <title>Jade perch genome.</title>
        <authorList>
            <person name="Chao B."/>
        </authorList>
    </citation>
    <scope>NUCLEOTIDE SEQUENCE</scope>
    <source>
        <strain evidence="1">CB-2022</strain>
    </source>
</reference>
<comment type="caution">
    <text evidence="1">The sequence shown here is derived from an EMBL/GenBank/DDBJ whole genome shotgun (WGS) entry which is preliminary data.</text>
</comment>
<protein>
    <submittedName>
        <fullName evidence="1">Uncharacterized protein</fullName>
    </submittedName>
</protein>
<evidence type="ECO:0000313" key="1">
    <source>
        <dbReference type="EMBL" id="KAI3373438.1"/>
    </source>
</evidence>
<evidence type="ECO:0000313" key="2">
    <source>
        <dbReference type="Proteomes" id="UP000831701"/>
    </source>
</evidence>
<accession>A0ACB8X146</accession>
<organism evidence="1 2">
    <name type="scientific">Scortum barcoo</name>
    <name type="common">barcoo grunter</name>
    <dbReference type="NCBI Taxonomy" id="214431"/>
    <lineage>
        <taxon>Eukaryota</taxon>
        <taxon>Metazoa</taxon>
        <taxon>Chordata</taxon>
        <taxon>Craniata</taxon>
        <taxon>Vertebrata</taxon>
        <taxon>Euteleostomi</taxon>
        <taxon>Actinopterygii</taxon>
        <taxon>Neopterygii</taxon>
        <taxon>Teleostei</taxon>
        <taxon>Neoteleostei</taxon>
        <taxon>Acanthomorphata</taxon>
        <taxon>Eupercaria</taxon>
        <taxon>Centrarchiformes</taxon>
        <taxon>Terapontoidei</taxon>
        <taxon>Terapontidae</taxon>
        <taxon>Scortum</taxon>
    </lineage>
</organism>
<dbReference type="Proteomes" id="UP000831701">
    <property type="component" value="Chromosome 4"/>
</dbReference>
<name>A0ACB8X146_9TELE</name>
<keyword evidence="2" id="KW-1185">Reference proteome</keyword>
<dbReference type="EMBL" id="CM041534">
    <property type="protein sequence ID" value="KAI3373438.1"/>
    <property type="molecule type" value="Genomic_DNA"/>
</dbReference>
<proteinExistence type="predicted"/>
<gene>
    <name evidence="1" type="ORF">L3Q82_022048</name>
</gene>
<sequence length="3028" mass="336986">MGNAESGCGGGSGDEDDVETESPGFAEDSPASAATGGGGGGGGSGSGRSGKGSNNPPAPTGGPPSPGVLLEQVKLREAAARISDSGAAIQESVLAGNEGVLVRWLEDRLNRGEESVNVEQFCEMLESRDAPRDECEEAFGQFDAEGDGVVDVESMLVALKNSNGANLKGELSHVIRQLQACSLTPGFVDIFSKTKDRLGAHASKILKFLHRNRIPSSAIPFPILEGYNSICTMRSSVVQDFLEFLLQKEKGERQSFDLDIQYRAELDRDPEVDKVKVVTQCYSSIEASSNVADIYKMTNGETASFWQSDGSARSHWIRQGHLLCKILKMKPDVVLRRLAIAVASNDHSYMPQLVSVAVGKNRRSMQEIRDIRIPSNVTGYVALLDNANIAHPYIQINIKRCLSDGCDTRIHGLKTLGYQITKSKEVSVSDASAIWYLSLLTSLVTASMETNPALAQTVLQSTQKALRHMPPLSLTPSSTEFPKFFSLNILEEVDGFLLRIADCCVSPDAELTLLAFALARGSVAKVLQALSCISDHLETEYKASSLIMSMASVRLRLLNRNGKPLQLHLQACDVKSKEEKSGPENMLIESSTGDGFLTETGKKKASVILSTEDQSNFQVTQMKIKVRKGAIGAKCGLVFAYKDEDPFDAEKHFKRFKKYDAWDYKDYKEFVQQSMRIPAQSEDEPIGWFELENDWNDVEIKLQQCRVTKFLMVKFLCTRQDWTAERLGVQSLSFSGYLCPKTERLGDLDDLSPEGETFDRDAVTGLCLLNKTLFFIQQLTRDMTDNLPLSSFLQDASHFKQKYLLDFSGLSLNIFWNFYNKLREMDGEEVMKSRVLLLQLMQNCFPMLPNPLEPRGPEESRGSDEGATAAACPSTSSSAESVSDSVRAVWELYSHLCHVVDGPEGETLVEKALHKEAIKAILNGAAVFFPDKHVRRDKLFHMMKNITEEDQPESVKVTFESLCNYFSDQDPSGLLLLPPKGAPADFDISPILSVMETLLLVATRECEVMMVDESSGASRAVLLSLFWALQGSLLSWCYLQLKGGASTTIAMELAKDILLKYVDQFLGSIKATLGSLLERYTGAEITDKLGKLHPSHSLQTNGNTLMILLLELCSLDIPHSVLLKNFSSLVELLRSLSSDTGDIFSKVDQESWHQPQQPVVLRTWNMESPHNYENSRHETTIFACPGATSFEVEFDERCETEKRYDYLEFTDSRGGKVRYDMKVGTEKWPKKVTFDAGPQLQFLFHSDSSNNEWGYKFTVTALGLPDITISWMSDLQLLVARLMGRFASRTLALKSPYEIRTVKELPPAKMSHVQSSPLWKPILRHGLCETRETNRTKALTDTTNTWTLDELMSFLEDFACWNPSQEPTDSRTELMRTLVQSFRKQPMRNEIAAGSKTDQAVNAIWAAMVYHTPALNHALKTYVVNQDCKSCLSEEFVQVYSLADSIRTWMLEMKQRYLVGKMNVPDEKEGGHEVTMETLAEMCIEKSLLLFRFTPCGVPCHDSDSSKAAEGSSTPLVRSSSISEGDFQASSSLASQTAGPEEGGEAKPGQSQPSGAQAQNSSSCVHSKRGHRGSTESISSQPGEPASPSALPRKAPFSRARLRLLSCRSIEEPRMTPSVKERYPILKHILNFIKDQALTTASVLQTLSMSKAQALSVCKVLEMVQQCLCSLGKPHLFQAPCILFLQELLACQKDFTSYFSQLSDSGQKLGEEVRRSYHQLVLLLVEAVQGFSSLNEKALLPALSCVQTCLLHLLDMSWEVLDLPLFLRIKLPDLLLSMSQENISVHDIAISQWTEEDEITDYKKNQEWMDECMDGMFEKWYDKIEEEDSMEDRRKMHMFIARYCDLLNVVISCDGCERMAPWHRYRCLQCMDMDLCKTCFLSGAKPEGHEDDHEMVNMEYACDHCQGLIVGSRINCNVCEDFDLCFGCYNAKKYPDSHLPTHRITVYPMVTIRLSDRHRLIQPYIHNYSWLLFAALSLYTSELSSEKQMEGESLDSNTLGQASALQTCCSQLITDCLLKGQTGKGLRSSALLALLSSNESTSDSELCPVSPESSQELSTATDTSSLPGSTAAICSPSSPKDKNKLSGKEKKVKEVGSPAPAPSEMLSPPSTGEGEKKKLVTQDTLDSPSLSQTPSVSSEDALSPVARPSESGPGIVNSPASDVVKETDERLPQVPLQEHVFSECSRERILGLLAAMLPPAKPGSTLSLPSLSSILPQLFRTVISNAGSLNETYHLILGLLGQLLLRIPPMEADTAVTEALADKFELLTQGEAASSDTPGWKTTQLLFSLGAVCLDSRIGLDWACTVADILHSLNACPEWSTVIAAFTDHCIQQLPQNLKRTNLFTLLVLVGFPEVLCVGTQTVFIDNANEQHNMILLKHFTEKNHAAVVDVKTRKRKTVKDYQLIQSQDSTTAGLPGQSEGQGSSKTLLSRYLSNFTSIISHLLQISQDTASPDAVEASWVLSLALKGLYNTLKKHGVEQAQEDIQQSGLTQLLVRKCSKGTGFSKLWLLRDLEILSIMLYSSKREIHSMAQDPERDQREQEKEHDSDHSSCCADDNDVNKPDPLEGLDEETKICFQITHDALNAPLPILRAMYELQMKRTDSFFLEVQKRFDGEEIKTDETIRTLAQKWQPTRRLRFEERNTKAVDTDMIVVTCVSKPSHCEKATEEINVVAQKLITNSETDLQLSYAKQRRTKSSALLHKELDVRSNRAVRQYLVKVNQAIATLYARHVLASLLADWPAEAALSEEALELNGASHMAYILDMLMQLEEKPLWEKILQRVLKGCSQSMLCSLSLTACQFMEEPGMAVQVRESKHPYDNNTNFEDKVHIPGAIYLSVKFDSRCYTEEGCDELLMSSSSDFLQDVHNFSGSPQKWSDFEIPGDTLYYRFMSDMSNTEWGYKFTVTGGHRGRFQTGFEILKQMLADDQVLSHLPLADIWEWLVGVACRQTGNQRLKAIHLLLRLLQCPSQTACELTLLRPLWQLFMSMENSLSQDPTSVTVLLPLHRALTELFFIAEARAIGQSPALPSA</sequence>